<dbReference type="InterPro" id="IPR036890">
    <property type="entry name" value="HATPase_C_sf"/>
</dbReference>
<dbReference type="AlphaFoldDB" id="A0A0G9K525"/>
<keyword evidence="9" id="KW-0175">Coiled coil</keyword>
<dbReference type="Gene3D" id="6.10.340.10">
    <property type="match status" value="1"/>
</dbReference>
<keyword evidence="4" id="KW-0597">Phosphoprotein</keyword>
<comment type="catalytic activity">
    <reaction evidence="1">
        <text>ATP + protein L-histidine = ADP + protein N-phospho-L-histidine.</text>
        <dbReference type="EC" id="2.7.13.3"/>
    </reaction>
</comment>
<dbReference type="SUPFAM" id="SSF55874">
    <property type="entry name" value="ATPase domain of HSP90 chaperone/DNA topoisomerase II/histidine kinase"/>
    <property type="match status" value="1"/>
</dbReference>
<evidence type="ECO:0000256" key="9">
    <source>
        <dbReference type="SAM" id="Coils"/>
    </source>
</evidence>
<dbReference type="EMBL" id="JAIQ01000063">
    <property type="protein sequence ID" value="KLE01601.1"/>
    <property type="molecule type" value="Genomic_DNA"/>
</dbReference>
<accession>A0A0G9K525</accession>
<evidence type="ECO:0000313" key="13">
    <source>
        <dbReference type="Proteomes" id="UP000035514"/>
    </source>
</evidence>
<feature type="domain" description="HAMP" evidence="11">
    <location>
        <begin position="345"/>
        <end position="397"/>
    </location>
</feature>
<evidence type="ECO:0000256" key="7">
    <source>
        <dbReference type="ARBA" id="ARBA00022777"/>
    </source>
</evidence>
<reference evidence="12 13" key="1">
    <citation type="submission" date="2014-01" db="EMBL/GenBank/DDBJ databases">
        <title>Development of a Comparative Genomic Fingerprinting Assay for High Resolution Genotyping of Arcobacter butzleri.</title>
        <authorList>
            <person name="Webb A.L."/>
            <person name="Inglis G.D."/>
            <person name="Kruczkiewicz P."/>
            <person name="Selinger L.B."/>
            <person name="Taboada E.N."/>
        </authorList>
    </citation>
    <scope>NUCLEOTIDE SEQUENCE [LARGE SCALE GENOMIC DNA]</scope>
    <source>
        <strain evidence="12 13">L348</strain>
    </source>
</reference>
<dbReference type="Pfam" id="PF02518">
    <property type="entry name" value="HATPase_c"/>
    <property type="match status" value="1"/>
</dbReference>
<dbReference type="InterPro" id="IPR003660">
    <property type="entry name" value="HAMP_dom"/>
</dbReference>
<dbReference type="GO" id="GO:0007165">
    <property type="term" value="P:signal transduction"/>
    <property type="evidence" value="ECO:0007669"/>
    <property type="project" value="InterPro"/>
</dbReference>
<dbReference type="Pfam" id="PF00672">
    <property type="entry name" value="HAMP"/>
    <property type="match status" value="1"/>
</dbReference>
<evidence type="ECO:0000256" key="5">
    <source>
        <dbReference type="ARBA" id="ARBA00022679"/>
    </source>
</evidence>
<feature type="transmembrane region" description="Helical" evidence="10">
    <location>
        <begin position="15"/>
        <end position="37"/>
    </location>
</feature>
<evidence type="ECO:0000256" key="4">
    <source>
        <dbReference type="ARBA" id="ARBA00022553"/>
    </source>
</evidence>
<evidence type="ECO:0000313" key="12">
    <source>
        <dbReference type="EMBL" id="KLE01601.1"/>
    </source>
</evidence>
<comment type="subcellular location">
    <subcellularLocation>
        <location evidence="2">Membrane</location>
    </subcellularLocation>
</comment>
<evidence type="ECO:0000256" key="8">
    <source>
        <dbReference type="ARBA" id="ARBA00022840"/>
    </source>
</evidence>
<gene>
    <name evidence="12" type="ORF">AA20_02790</name>
</gene>
<dbReference type="PROSITE" id="PS50885">
    <property type="entry name" value="HAMP"/>
    <property type="match status" value="1"/>
</dbReference>
<dbReference type="PANTHER" id="PTHR41523">
    <property type="entry name" value="TWO-COMPONENT SYSTEM SENSOR PROTEIN"/>
    <property type="match status" value="1"/>
</dbReference>
<dbReference type="CDD" id="cd06225">
    <property type="entry name" value="HAMP"/>
    <property type="match status" value="1"/>
</dbReference>
<keyword evidence="5" id="KW-0808">Transferase</keyword>
<organism evidence="12 13">
    <name type="scientific">Aliarcobacter butzleri L348</name>
    <dbReference type="NCBI Taxonomy" id="1447256"/>
    <lineage>
        <taxon>Bacteria</taxon>
        <taxon>Pseudomonadati</taxon>
        <taxon>Campylobacterota</taxon>
        <taxon>Epsilonproteobacteria</taxon>
        <taxon>Campylobacterales</taxon>
        <taxon>Arcobacteraceae</taxon>
        <taxon>Aliarcobacter</taxon>
    </lineage>
</organism>
<keyword evidence="10" id="KW-0812">Transmembrane</keyword>
<keyword evidence="8" id="KW-0067">ATP-binding</keyword>
<dbReference type="SUPFAM" id="SSF158472">
    <property type="entry name" value="HAMP domain-like"/>
    <property type="match status" value="1"/>
</dbReference>
<dbReference type="GO" id="GO:0004673">
    <property type="term" value="F:protein histidine kinase activity"/>
    <property type="evidence" value="ECO:0007669"/>
    <property type="project" value="UniProtKB-EC"/>
</dbReference>
<name>A0A0G9K525_9BACT</name>
<evidence type="ECO:0000256" key="10">
    <source>
        <dbReference type="SAM" id="Phobius"/>
    </source>
</evidence>
<keyword evidence="10" id="KW-1133">Transmembrane helix</keyword>
<comment type="caution">
    <text evidence="12">The sequence shown here is derived from an EMBL/GenBank/DDBJ whole genome shotgun (WGS) entry which is preliminary data.</text>
</comment>
<evidence type="ECO:0000259" key="11">
    <source>
        <dbReference type="PROSITE" id="PS50885"/>
    </source>
</evidence>
<feature type="transmembrane region" description="Helical" evidence="10">
    <location>
        <begin position="322"/>
        <end position="344"/>
    </location>
</feature>
<sequence>MKKLTKLFNFNSYSFSTRVICSLILFIVFFIFIKIALTSTKIENNSLNNEIDYITKTLLLTKEQIKIIGKSLGMQTELEMDLTKKIIEDEIKNIDLKIDKYSSKDYITDILQKSVISNYCSYKTSNNIKYIKDDDNFDKNNLEILKDWQIVKVEEKNKTFSKKDYFLYNYLLKEQKVLLEVGCSKSFLNLNHMGFEMSLKEHLKANLLIDPTLSSTKMAIVWINPKALDNLNSILFEENEEIRKNKYSISMLSNVENIPTGNLTLGEILNQKDTHKPISHKIDKEEVLTWIIDLSTNNSSRKLLLLYSVDKKQLEEKNHSQIFFLLPETLLAISISIVLILFFFRRIINNINTLTKTAIKVNKGEKNIRSNVKGDDDIGILGESFDSMLDIFENNIKILDEKVEEKTKEITKSLEEKEILLKEIHHRVKNNLALTISLIELQEEEIEDEKTKKVLVDIQERIYTMELLHRKLYESTNLNKIPFKSYTLDLIKTISKTYDKDEKVKIETSIENIDLNIETAMPYGIILNELITNSFKYAFKKQNEPKLEITISKKNNEEISLILKDNGQGLSKDFSKLSNETLGLRLINMIVNFQLMGKVIYEFDNGAKFTILGKIKE</sequence>
<dbReference type="Gene3D" id="3.30.450.20">
    <property type="entry name" value="PAS domain"/>
    <property type="match status" value="1"/>
</dbReference>
<dbReference type="PANTHER" id="PTHR41523:SF8">
    <property type="entry name" value="ETHYLENE RESPONSE SENSOR PROTEIN"/>
    <property type="match status" value="1"/>
</dbReference>
<evidence type="ECO:0000256" key="3">
    <source>
        <dbReference type="ARBA" id="ARBA00012438"/>
    </source>
</evidence>
<keyword evidence="7 12" id="KW-0418">Kinase</keyword>
<dbReference type="GO" id="GO:0005524">
    <property type="term" value="F:ATP binding"/>
    <property type="evidence" value="ECO:0007669"/>
    <property type="project" value="UniProtKB-KW"/>
</dbReference>
<dbReference type="RefSeq" id="WP_046996296.1">
    <property type="nucleotide sequence ID" value="NZ_JAIQ01000063.1"/>
</dbReference>
<keyword evidence="6" id="KW-0547">Nucleotide-binding</keyword>
<evidence type="ECO:0000256" key="1">
    <source>
        <dbReference type="ARBA" id="ARBA00000085"/>
    </source>
</evidence>
<dbReference type="Gene3D" id="3.30.565.10">
    <property type="entry name" value="Histidine kinase-like ATPase, C-terminal domain"/>
    <property type="match status" value="1"/>
</dbReference>
<dbReference type="Proteomes" id="UP000035514">
    <property type="component" value="Unassembled WGS sequence"/>
</dbReference>
<dbReference type="InterPro" id="IPR003594">
    <property type="entry name" value="HATPase_dom"/>
</dbReference>
<evidence type="ECO:0000256" key="6">
    <source>
        <dbReference type="ARBA" id="ARBA00022741"/>
    </source>
</evidence>
<proteinExistence type="predicted"/>
<protein>
    <recommendedName>
        <fullName evidence="3">histidine kinase</fullName>
        <ecNumber evidence="3">2.7.13.3</ecNumber>
    </recommendedName>
</protein>
<feature type="coiled-coil region" evidence="9">
    <location>
        <begin position="389"/>
        <end position="423"/>
    </location>
</feature>
<dbReference type="InterPro" id="IPR011495">
    <property type="entry name" value="Sig_transdc_His_kin_sub2_dim/P"/>
</dbReference>
<dbReference type="PATRIC" id="fig|1447256.3.peg.536"/>
<dbReference type="EC" id="2.7.13.3" evidence="3"/>
<evidence type="ECO:0000256" key="2">
    <source>
        <dbReference type="ARBA" id="ARBA00004370"/>
    </source>
</evidence>
<dbReference type="GO" id="GO:0016020">
    <property type="term" value="C:membrane"/>
    <property type="evidence" value="ECO:0007669"/>
    <property type="project" value="UniProtKB-SubCell"/>
</dbReference>
<dbReference type="Pfam" id="PF07568">
    <property type="entry name" value="HisKA_2"/>
    <property type="match status" value="1"/>
</dbReference>
<keyword evidence="10" id="KW-0472">Membrane</keyword>